<dbReference type="AlphaFoldDB" id="A0A0H5RDF6"/>
<organism evidence="2">
    <name type="scientific">Spongospora subterranea</name>
    <dbReference type="NCBI Taxonomy" id="70186"/>
    <lineage>
        <taxon>Eukaryota</taxon>
        <taxon>Sar</taxon>
        <taxon>Rhizaria</taxon>
        <taxon>Endomyxa</taxon>
        <taxon>Phytomyxea</taxon>
        <taxon>Plasmodiophorida</taxon>
        <taxon>Plasmodiophoridae</taxon>
        <taxon>Spongospora</taxon>
    </lineage>
</organism>
<feature type="coiled-coil region" evidence="1">
    <location>
        <begin position="51"/>
        <end position="78"/>
    </location>
</feature>
<protein>
    <submittedName>
        <fullName evidence="2">Uncharacterized protein</fullName>
    </submittedName>
</protein>
<accession>A0A0H5RDF6</accession>
<evidence type="ECO:0000256" key="1">
    <source>
        <dbReference type="SAM" id="Coils"/>
    </source>
</evidence>
<keyword evidence="1" id="KW-0175">Coiled coil</keyword>
<evidence type="ECO:0000313" key="2">
    <source>
        <dbReference type="EMBL" id="CRZ11617.1"/>
    </source>
</evidence>
<reference evidence="2" key="1">
    <citation type="submission" date="2015-04" db="EMBL/GenBank/DDBJ databases">
        <title>The genome sequence of the plant pathogenic Rhizarian Plasmodiophora brassicae reveals insights in its biotrophic life cycle and the origin of chitin synthesis.</title>
        <authorList>
            <person name="Schwelm A."/>
            <person name="Fogelqvist J."/>
            <person name="Knaust A."/>
            <person name="Julke S."/>
            <person name="Lilja T."/>
            <person name="Dhandapani V."/>
            <person name="Bonilla-Rosso G."/>
            <person name="Karlsson M."/>
            <person name="Shevchenko A."/>
            <person name="Choi S.R."/>
            <person name="Kim H.G."/>
            <person name="Park J.Y."/>
            <person name="Lim Y.P."/>
            <person name="Ludwig-Muller J."/>
            <person name="Dixelius C."/>
        </authorList>
    </citation>
    <scope>NUCLEOTIDE SEQUENCE</scope>
    <source>
        <tissue evidence="2">Potato root galls</tissue>
    </source>
</reference>
<name>A0A0H5RDF6_9EUKA</name>
<sequence length="101" mass="11804">MRSTHAGFQKTAHKKPCVALKTCPPVPSSSEHAKLLLGSSIRRFAIHYAHKQYQEKLKKELRHRKAELKRDQDQAILQLTKKDFSHHLILLKQRSRLKKMV</sequence>
<dbReference type="EMBL" id="HACM01011175">
    <property type="protein sequence ID" value="CRZ11617.1"/>
    <property type="molecule type" value="Transcribed_RNA"/>
</dbReference>
<proteinExistence type="predicted"/>